<dbReference type="Proteomes" id="UP000051295">
    <property type="component" value="Unassembled WGS sequence"/>
</dbReference>
<organism evidence="1 2">
    <name type="scientific">Roseovarius atlanticus</name>
    <dbReference type="NCBI Taxonomy" id="1641875"/>
    <lineage>
        <taxon>Bacteria</taxon>
        <taxon>Pseudomonadati</taxon>
        <taxon>Pseudomonadota</taxon>
        <taxon>Alphaproteobacteria</taxon>
        <taxon>Rhodobacterales</taxon>
        <taxon>Roseobacteraceae</taxon>
        <taxon>Roseovarius</taxon>
    </lineage>
</organism>
<keyword evidence="2" id="KW-1185">Reference proteome</keyword>
<protein>
    <submittedName>
        <fullName evidence="1">Uncharacterized protein</fullName>
    </submittedName>
</protein>
<gene>
    <name evidence="1" type="ORF">XM53_01920</name>
</gene>
<sequence length="97" mass="11424">MAFGAVHTSPEAKIKRPRAAPKRFGFIRRHLPKSKRVQRLAVVLRFAGKLHIRVIAKRFRLQYYVKGRNFCNHWLELQHMFKAGDSRGIRPTCDARR</sequence>
<proteinExistence type="predicted"/>
<evidence type="ECO:0000313" key="2">
    <source>
        <dbReference type="Proteomes" id="UP000051295"/>
    </source>
</evidence>
<dbReference type="STRING" id="1641875.XM53_01920"/>
<name>A0A0T5P057_9RHOB</name>
<dbReference type="PATRIC" id="fig|1641875.4.peg.1474"/>
<dbReference type="EMBL" id="LAXJ01000002">
    <property type="protein sequence ID" value="KRS14498.1"/>
    <property type="molecule type" value="Genomic_DNA"/>
</dbReference>
<reference evidence="1 2" key="1">
    <citation type="submission" date="2015-04" db="EMBL/GenBank/DDBJ databases">
        <title>The draft genome sequence of Roseovarius sp.R12b.</title>
        <authorList>
            <person name="Li G."/>
            <person name="Lai Q."/>
            <person name="Shao Z."/>
            <person name="Yan P."/>
        </authorList>
    </citation>
    <scope>NUCLEOTIDE SEQUENCE [LARGE SCALE GENOMIC DNA]</scope>
    <source>
        <strain evidence="1 2">R12B</strain>
    </source>
</reference>
<accession>A0A0T5P057</accession>
<dbReference type="AlphaFoldDB" id="A0A0T5P057"/>
<comment type="caution">
    <text evidence="1">The sequence shown here is derived from an EMBL/GenBank/DDBJ whole genome shotgun (WGS) entry which is preliminary data.</text>
</comment>
<evidence type="ECO:0000313" key="1">
    <source>
        <dbReference type="EMBL" id="KRS14498.1"/>
    </source>
</evidence>